<dbReference type="NCBIfam" id="NF006468">
    <property type="entry name" value="PRK08869.1-3"/>
    <property type="match status" value="1"/>
</dbReference>
<proteinExistence type="inferred from homology"/>
<keyword evidence="8" id="KW-0966">Cell projection</keyword>
<keyword evidence="8" id="KW-0282">Flagellum</keyword>
<feature type="domain" description="Flagellin N-terminal" evidence="6">
    <location>
        <begin position="5"/>
        <end position="141"/>
    </location>
</feature>
<keyword evidence="9" id="KW-1185">Reference proteome</keyword>
<keyword evidence="4 5" id="KW-0975">Bacterial flagellum</keyword>
<dbReference type="AlphaFoldDB" id="A0AA34TMH5"/>
<dbReference type="Proteomes" id="UP000194136">
    <property type="component" value="Chromosome 1"/>
</dbReference>
<accession>A0AA34TMH5</accession>
<keyword evidence="8" id="KW-0969">Cilium</keyword>
<evidence type="ECO:0000313" key="8">
    <source>
        <dbReference type="EMBL" id="ARP37581.1"/>
    </source>
</evidence>
<dbReference type="GO" id="GO:0005198">
    <property type="term" value="F:structural molecule activity"/>
    <property type="evidence" value="ECO:0007669"/>
    <property type="project" value="UniProtKB-UniRule"/>
</dbReference>
<evidence type="ECO:0000256" key="1">
    <source>
        <dbReference type="ARBA" id="ARBA00005709"/>
    </source>
</evidence>
<reference evidence="8 9" key="1">
    <citation type="submission" date="2016-10" db="EMBL/GenBank/DDBJ databases">
        <title>The High Quality Genome of Vibrio splendidus K08M4.</title>
        <authorList>
            <person name="Wendling C."/>
            <person name="Chibani C.M."/>
            <person name="Hertel R."/>
            <person name="Sproer C."/>
            <person name="Bunk B."/>
            <person name="Overmann J."/>
            <person name="Roth O."/>
            <person name="Liesegang H."/>
        </authorList>
    </citation>
    <scope>NUCLEOTIDE SEQUENCE [LARGE SCALE GENOMIC DNA]</scope>
    <source>
        <strain evidence="8 9">K08M4</strain>
    </source>
</reference>
<evidence type="ECO:0000313" key="9">
    <source>
        <dbReference type="Proteomes" id="UP000194136"/>
    </source>
</evidence>
<dbReference type="GO" id="GO:0005576">
    <property type="term" value="C:extracellular region"/>
    <property type="evidence" value="ECO:0007669"/>
    <property type="project" value="UniProtKB-SubCell"/>
</dbReference>
<organism evidence="8 9">
    <name type="scientific">Vibrio syngnathi</name>
    <dbReference type="NCBI Taxonomy" id="3034029"/>
    <lineage>
        <taxon>Bacteria</taxon>
        <taxon>Pseudomonadati</taxon>
        <taxon>Pseudomonadota</taxon>
        <taxon>Gammaproteobacteria</taxon>
        <taxon>Vibrionales</taxon>
        <taxon>Vibrionaceae</taxon>
        <taxon>Vibrio</taxon>
    </lineage>
</organism>
<protein>
    <recommendedName>
        <fullName evidence="5">Flagellin</fullName>
    </recommendedName>
</protein>
<dbReference type="InterPro" id="IPR042187">
    <property type="entry name" value="Flagellin_C_sub2"/>
</dbReference>
<comment type="subcellular location">
    <subcellularLocation>
        <location evidence="5">Secreted</location>
    </subcellularLocation>
    <subcellularLocation>
        <location evidence="5">Bacterial flagellum</location>
    </subcellularLocation>
</comment>
<dbReference type="NCBIfam" id="NF006466">
    <property type="entry name" value="PRK08869.1-1"/>
    <property type="match status" value="1"/>
</dbReference>
<keyword evidence="3" id="KW-0175">Coiled coil</keyword>
<evidence type="ECO:0000259" key="7">
    <source>
        <dbReference type="Pfam" id="PF00700"/>
    </source>
</evidence>
<gene>
    <name evidence="8" type="primary">flaD_1</name>
    <name evidence="8" type="ORF">K08M4_08180</name>
</gene>
<dbReference type="RefSeq" id="WP_086048946.1">
    <property type="nucleotide sequence ID" value="NZ_CP017916.1"/>
</dbReference>
<dbReference type="Gene3D" id="6.10.10.10">
    <property type="entry name" value="Flagellar export chaperone, C-terminal domain"/>
    <property type="match status" value="1"/>
</dbReference>
<evidence type="ECO:0000259" key="6">
    <source>
        <dbReference type="Pfam" id="PF00669"/>
    </source>
</evidence>
<name>A0AA34TMH5_9VIBR</name>
<dbReference type="Pfam" id="PF07196">
    <property type="entry name" value="Flagellin_IN"/>
    <property type="match status" value="1"/>
</dbReference>
<evidence type="ECO:0000256" key="3">
    <source>
        <dbReference type="ARBA" id="ARBA00023054"/>
    </source>
</evidence>
<dbReference type="SUPFAM" id="SSF64518">
    <property type="entry name" value="Phase 1 flagellin"/>
    <property type="match status" value="1"/>
</dbReference>
<evidence type="ECO:0000256" key="2">
    <source>
        <dbReference type="ARBA" id="ARBA00022525"/>
    </source>
</evidence>
<evidence type="ECO:0000256" key="5">
    <source>
        <dbReference type="RuleBase" id="RU362073"/>
    </source>
</evidence>
<dbReference type="PANTHER" id="PTHR42792:SF2">
    <property type="entry name" value="FLAGELLIN"/>
    <property type="match status" value="1"/>
</dbReference>
<evidence type="ECO:0000256" key="4">
    <source>
        <dbReference type="ARBA" id="ARBA00023143"/>
    </source>
</evidence>
<dbReference type="EMBL" id="CP017916">
    <property type="protein sequence ID" value="ARP37581.1"/>
    <property type="molecule type" value="Genomic_DNA"/>
</dbReference>
<dbReference type="Gene3D" id="1.20.1330.10">
    <property type="entry name" value="f41 fragment of flagellin, N-terminal domain"/>
    <property type="match status" value="1"/>
</dbReference>
<dbReference type="Gene3D" id="2.60.40.4390">
    <property type="match status" value="1"/>
</dbReference>
<keyword evidence="2 5" id="KW-0964">Secreted</keyword>
<dbReference type="KEGG" id="vsy:K08M4_08180"/>
<dbReference type="PANTHER" id="PTHR42792">
    <property type="entry name" value="FLAGELLIN"/>
    <property type="match status" value="1"/>
</dbReference>
<dbReference type="Gene3D" id="6.10.280.190">
    <property type="match status" value="1"/>
</dbReference>
<dbReference type="PRINTS" id="PR00207">
    <property type="entry name" value="FLAGELLIN"/>
</dbReference>
<comment type="similarity">
    <text evidence="1 5">Belongs to the bacterial flagellin family.</text>
</comment>
<dbReference type="Pfam" id="PF00700">
    <property type="entry name" value="Flagellin_C"/>
    <property type="match status" value="1"/>
</dbReference>
<dbReference type="InterPro" id="IPR010810">
    <property type="entry name" value="Flagellin_hook_IN_motif"/>
</dbReference>
<dbReference type="InterPro" id="IPR001029">
    <property type="entry name" value="Flagellin_N"/>
</dbReference>
<dbReference type="InterPro" id="IPR001492">
    <property type="entry name" value="Flagellin"/>
</dbReference>
<dbReference type="GO" id="GO:0009288">
    <property type="term" value="C:bacterial-type flagellum"/>
    <property type="evidence" value="ECO:0007669"/>
    <property type="project" value="UniProtKB-SubCell"/>
</dbReference>
<dbReference type="InterPro" id="IPR046358">
    <property type="entry name" value="Flagellin_C"/>
</dbReference>
<comment type="function">
    <text evidence="5">Flagellin is the subunit protein which polymerizes to form the filaments of bacterial flagella.</text>
</comment>
<feature type="domain" description="Flagellin C-terminal" evidence="7">
    <location>
        <begin position="303"/>
        <end position="387"/>
    </location>
</feature>
<dbReference type="Pfam" id="PF00669">
    <property type="entry name" value="Flagellin_N"/>
    <property type="match status" value="1"/>
</dbReference>
<sequence length="388" mass="41279">MAVNVNTNVSAMTAQRYLNSANSAQQTSMERLSSGSKINSAKDDAAGLQISNRLNVQSRGLDVAVRNANDGISIAQTAEGAMNETSNILQRMRDLSLQSTNGSNTKADRVAIQEEVTALNDELNRIAETTSFGGNKLLNGTHGTKSFQIGADNGEAVMLQLKDMRSDNDQMGGNSYQFTEAKGKDWGVAAGANDLTMSLKDSFGDQREINISAKAGDDIEELATYINGQQDLVKASIDEEGKLQIFAGNNKVDGEIAFSGALSDELGMTAGAKPEDPKTLEAKQVTVDSIDVTSVGGAQESVAVIDAALKYVDSHRSELGAFQNRFDHAINNLDNINENVNASKSRIKDTDFAKETTQMTKSQILSQASSSILAQAKQAPNSALSLLG</sequence>